<organism evidence="3 4">
    <name type="scientific">Leishmania tarentolae</name>
    <name type="common">Sauroleishmania tarentolae</name>
    <dbReference type="NCBI Taxonomy" id="5689"/>
    <lineage>
        <taxon>Eukaryota</taxon>
        <taxon>Discoba</taxon>
        <taxon>Euglenozoa</taxon>
        <taxon>Kinetoplastea</taxon>
        <taxon>Metakinetoplastina</taxon>
        <taxon>Trypanosomatida</taxon>
        <taxon>Trypanosomatidae</taxon>
        <taxon>Leishmaniinae</taxon>
        <taxon>Leishmania</taxon>
        <taxon>lizard Leishmania</taxon>
    </lineage>
</organism>
<evidence type="ECO:0000256" key="2">
    <source>
        <dbReference type="SAM" id="MobiDB-lite"/>
    </source>
</evidence>
<feature type="compositionally biased region" description="Low complexity" evidence="2">
    <location>
        <begin position="1006"/>
        <end position="1017"/>
    </location>
</feature>
<proteinExistence type="predicted"/>
<evidence type="ECO:0000313" key="4">
    <source>
        <dbReference type="Proteomes" id="UP000419144"/>
    </source>
</evidence>
<feature type="compositionally biased region" description="Basic and acidic residues" evidence="2">
    <location>
        <begin position="1760"/>
        <end position="1771"/>
    </location>
</feature>
<comment type="caution">
    <text evidence="3">The sequence shown here is derived from an EMBL/GenBank/DDBJ whole genome shotgun (WGS) entry which is preliminary data.</text>
</comment>
<feature type="compositionally biased region" description="Polar residues" evidence="2">
    <location>
        <begin position="1422"/>
        <end position="1433"/>
    </location>
</feature>
<feature type="region of interest" description="Disordered" evidence="2">
    <location>
        <begin position="1864"/>
        <end position="1925"/>
    </location>
</feature>
<feature type="coiled-coil region" evidence="1">
    <location>
        <begin position="573"/>
        <end position="607"/>
    </location>
</feature>
<evidence type="ECO:0000313" key="3">
    <source>
        <dbReference type="EMBL" id="GET85785.1"/>
    </source>
</evidence>
<feature type="compositionally biased region" description="Low complexity" evidence="2">
    <location>
        <begin position="1888"/>
        <end position="1898"/>
    </location>
</feature>
<dbReference type="EMBL" id="BLBS01000006">
    <property type="protein sequence ID" value="GET85785.1"/>
    <property type="molecule type" value="Genomic_DNA"/>
</dbReference>
<keyword evidence="1" id="KW-0175">Coiled coil</keyword>
<feature type="compositionally biased region" description="Basic and acidic residues" evidence="2">
    <location>
        <begin position="176"/>
        <end position="191"/>
    </location>
</feature>
<feature type="region of interest" description="Disordered" evidence="2">
    <location>
        <begin position="19"/>
        <end position="46"/>
    </location>
</feature>
<dbReference type="Proteomes" id="UP000419144">
    <property type="component" value="Unassembled WGS sequence"/>
</dbReference>
<feature type="coiled-coil region" evidence="1">
    <location>
        <begin position="868"/>
        <end position="895"/>
    </location>
</feature>
<feature type="region of interest" description="Disordered" evidence="2">
    <location>
        <begin position="119"/>
        <end position="138"/>
    </location>
</feature>
<dbReference type="VEuPathDB" id="TriTrypDB:LtaPh_0505200"/>
<feature type="region of interest" description="Disordered" evidence="2">
    <location>
        <begin position="1406"/>
        <end position="1433"/>
    </location>
</feature>
<feature type="compositionally biased region" description="Basic and acidic residues" evidence="2">
    <location>
        <begin position="1581"/>
        <end position="1597"/>
    </location>
</feature>
<name>A0A640K9J9_LEITA</name>
<reference evidence="3" key="1">
    <citation type="submission" date="2019-11" db="EMBL/GenBank/DDBJ databases">
        <title>Leishmania tarentolae CDS.</title>
        <authorList>
            <person name="Goto Y."/>
            <person name="Yamagishi J."/>
        </authorList>
    </citation>
    <scope>NUCLEOTIDE SEQUENCE [LARGE SCALE GENOMIC DNA]</scope>
    <source>
        <strain evidence="3">Parrot Tar II</strain>
    </source>
</reference>
<evidence type="ECO:0000256" key="1">
    <source>
        <dbReference type="SAM" id="Coils"/>
    </source>
</evidence>
<sequence length="2118" mass="221771">MEPRLALPSSQPLRIPAQYSVVSSSAPPPSSSAEARPRKSHGMAIDPTYAPNIAAAASPSALPQPSSSSQLLQEIEETRKLIRTFRLLKERGASRAELAELHFRVKALKAAQQCQHQNTRASKEVAVPPATSTTERVPPLSCAHHHAGIALHEEATEQTAGSSHGLHSPHRQPQRVAEEAHDTHRERRPPEGTHPPHRHLHHDVCVDRFTSLSSHTSPSTTAARAATTVRDGLMNDRSRGSAGVYNAVAPQPSTASVIPESHVRINSIVFAIALAEAHTRCEIVRRWERRWLRRLANFKEERIAIALRAPTTATAALSRPQLQPERWAEVPPMALPRELQHRQQTASTAPATVEGSNVAATTAAHTVRASPAPVPGNSTGEASTATIGRPAVEGLQETLSLSNDHSSVDEVRHVPEEQAVIPHMVRSDVEEDKVVWPSPLPQYQQPLAASAAGRDSKVDACTTTDVAAEELAATRKAAAAAEQLAAVVRKVEDEEAAARADTERTEAEKWQSVMRDEATARLRAEEARQALQSLAIAEAGARATLEDDESRLRVSFVAAAETESQRRADEERMRQEAAAAEQLAAVVRKVEDEEAAARADTERTEAEKWQSVMRDEATARLRAEEARQALQSLAIAEAGARATLEDDESRLRVSFVAAAETESQRRADEERMRQEAAARRAAEIQQQAVVDAEAAERCSVEQQWQDALCLSKSLLADQIKDTVAATLPLAHSKNTPASKRSPRVTSAMEDAQARERCAAVFSAAVDTVLEEWISAVAAEVEQSASAEASRRKEDNDAARAKAVAQERASAAEAARATVARAEEVSRPVVTASEEEAWKQLQVKHQVGVAAMRTADRVAEEESLRLQVQQQAAAARDQVECEAVNAQREAAAMTAALCSAIAELSKNLVDGFLVEAAQRVSEQAKAVAAEVNSAAAASDIRNRRAMEELQAQRRESVEGEEVSARDEMYGNALRELTRLHEAEASAGVCKGIEVGTTAAAKEPPSPQQQHQQQQRRPPVQAAVECFPISELSEALLLEFLRNAAAAAVSRAASSAVVAKPGPGEASQPITLPEKEEGAATAIMEDEQQHHHHQASADDAAEKADALTEMAQGSSVDTPDKAHVDTSAPGAMAASASSSLSPSSSADATPSAVTSGVSQGHADECVGLLSPIALVHVVDGLLLDVLHDATMEMRKGGGGAGGAINEDVACQNSAVQGATTHSMPLLKDSEAAIVTLDKVGLPSTFDCSQAWGLQPKLLEVPPALMVSDATGNHVPPAEHTGGESHNGAEADGASGGISHATLSLAEASDVETRTPPQPFVSPLCAPSTDVAITGTPSTLTTSPTGGKGSGCAGGAAGATATAPSPLHCSTASLVDDDDAVCDSFAPPAVPLPLNLQPQSVLSPLLCHQQAGDGGLHDDRGEASMSAQSEDTAGTTTTAEFVDRSSFAGNSGARQQLAECTETGDHEATPDADGSRSAVVTTGSNVIDSARDLRAFQLDASSLPHGVAETCARARIAASDVLTADAVAAVTTALVQGAVHDAALLSKSQGKSEVSDTDSNREQSHGAVKVDDAAAPSLLFSSARSHEQSTTEGNSSRDDGTSPTDCAGDEDVHTENKVSSGEVSSGVTSGDGREVTLRATRSLSTAAAVVAAEGIAGAHTPLESLSTLVSVVAAPNDLVDRLRQQEAEKSKAAYQQNRYLTTRELALVAARYLTSETVVSHVMDVGPTAMLSARSVALVLAVGLVRAATLENRRARHRVEEAEKEAMIGPRDDGSTAGDGVLVGGNGLQKRTPGSGTASAGMSSLDAPLPSLGSCGNGGDFPTGIIDQAGTAGDNEKGVDVLVSPATCDGSNDGDLAMSESAAASTVGNVAQASGKVKDIDMSGDPMDLGSRSPSRRSPPSFGSASQPTAGDDATGALPTNPAQQQGGVCGKLPADWAMALRGVAERVACDFIDYASRHVLIGQGGGQLSQDQLRTAQCIHSDALERVDVHTLFTHELQLRDVARLTSYYIELAANGPRDRVDPLCAPAVLGEHNIFGRGRSGAVGGDVAGFASSHPLSSRNNSLLPAATAIHVRRSGLLHLVLEQSVSNVLHDLVGDTVGWLWTACLQAAPPEAGANGAQ</sequence>
<dbReference type="OrthoDB" id="267969at2759"/>
<feature type="region of interest" description="Disordered" evidence="2">
    <location>
        <begin position="1267"/>
        <end position="1294"/>
    </location>
</feature>
<feature type="region of interest" description="Disordered" evidence="2">
    <location>
        <begin position="1760"/>
        <end position="1802"/>
    </location>
</feature>
<gene>
    <name evidence="3" type="ORF">LtaPh_0505200</name>
</gene>
<keyword evidence="4" id="KW-1185">Reference proteome</keyword>
<protein>
    <submittedName>
        <fullName evidence="3">Kinetoplast-associated protein-like protein</fullName>
    </submittedName>
</protein>
<feature type="compositionally biased region" description="Basic and acidic residues" evidence="2">
    <location>
        <begin position="1555"/>
        <end position="1569"/>
    </location>
</feature>
<feature type="region of interest" description="Disordered" evidence="2">
    <location>
        <begin position="1084"/>
        <end position="1155"/>
    </location>
</feature>
<accession>A0A640K9J9</accession>
<feature type="compositionally biased region" description="Low complexity" evidence="2">
    <location>
        <begin position="1615"/>
        <end position="1627"/>
    </location>
</feature>
<feature type="region of interest" description="Disordered" evidence="2">
    <location>
        <begin position="998"/>
        <end position="1017"/>
    </location>
</feature>
<feature type="region of interest" description="Disordered" evidence="2">
    <location>
        <begin position="1543"/>
        <end position="1630"/>
    </location>
</feature>
<feature type="compositionally biased region" description="Low complexity" evidence="2">
    <location>
        <begin position="1124"/>
        <end position="1153"/>
    </location>
</feature>
<feature type="region of interest" description="Disordered" evidence="2">
    <location>
        <begin position="155"/>
        <end position="199"/>
    </location>
</feature>
<feature type="compositionally biased region" description="Polar residues" evidence="2">
    <location>
        <begin position="1789"/>
        <end position="1799"/>
    </location>
</feature>